<comment type="caution">
    <text evidence="6">The sequence shown here is derived from an EMBL/GenBank/DDBJ whole genome shotgun (WGS) entry which is preliminary data.</text>
</comment>
<dbReference type="InterPro" id="IPR002893">
    <property type="entry name" value="Znf_MYND"/>
</dbReference>
<evidence type="ECO:0000259" key="5">
    <source>
        <dbReference type="PROSITE" id="PS50865"/>
    </source>
</evidence>
<organism evidence="6 7">
    <name type="scientific">Leucosporidium creatinivorum</name>
    <dbReference type="NCBI Taxonomy" id="106004"/>
    <lineage>
        <taxon>Eukaryota</taxon>
        <taxon>Fungi</taxon>
        <taxon>Dikarya</taxon>
        <taxon>Basidiomycota</taxon>
        <taxon>Pucciniomycotina</taxon>
        <taxon>Microbotryomycetes</taxon>
        <taxon>Leucosporidiales</taxon>
        <taxon>Leucosporidium</taxon>
    </lineage>
</organism>
<dbReference type="EMBL" id="MCGR01000002">
    <property type="protein sequence ID" value="ORY91769.1"/>
    <property type="molecule type" value="Genomic_DNA"/>
</dbReference>
<feature type="domain" description="MYND-type" evidence="5">
    <location>
        <begin position="9"/>
        <end position="45"/>
    </location>
</feature>
<dbReference type="PROSITE" id="PS01360">
    <property type="entry name" value="ZF_MYND_1"/>
    <property type="match status" value="1"/>
</dbReference>
<keyword evidence="2 4" id="KW-0863">Zinc-finger</keyword>
<evidence type="ECO:0000313" key="7">
    <source>
        <dbReference type="Proteomes" id="UP000193467"/>
    </source>
</evidence>
<dbReference type="Gene3D" id="6.10.140.2220">
    <property type="match status" value="1"/>
</dbReference>
<gene>
    <name evidence="6" type="ORF">BCR35DRAFT_328356</name>
</gene>
<dbReference type="OrthoDB" id="407198at2759"/>
<keyword evidence="1" id="KW-0479">Metal-binding</keyword>
<dbReference type="GO" id="GO:0008270">
    <property type="term" value="F:zinc ion binding"/>
    <property type="evidence" value="ECO:0007669"/>
    <property type="project" value="UniProtKB-KW"/>
</dbReference>
<dbReference type="PROSITE" id="PS50865">
    <property type="entry name" value="ZF_MYND_2"/>
    <property type="match status" value="1"/>
</dbReference>
<evidence type="ECO:0000256" key="4">
    <source>
        <dbReference type="PROSITE-ProRule" id="PRU00134"/>
    </source>
</evidence>
<name>A0A1Y2G306_9BASI</name>
<protein>
    <recommendedName>
        <fullName evidence="5">MYND-type domain-containing protein</fullName>
    </recommendedName>
</protein>
<dbReference type="Proteomes" id="UP000193467">
    <property type="component" value="Unassembled WGS sequence"/>
</dbReference>
<evidence type="ECO:0000256" key="2">
    <source>
        <dbReference type="ARBA" id="ARBA00022771"/>
    </source>
</evidence>
<dbReference type="AlphaFoldDB" id="A0A1Y2G306"/>
<proteinExistence type="predicted"/>
<evidence type="ECO:0000256" key="3">
    <source>
        <dbReference type="ARBA" id="ARBA00022833"/>
    </source>
</evidence>
<dbReference type="SUPFAM" id="SSF144232">
    <property type="entry name" value="HIT/MYND zinc finger-like"/>
    <property type="match status" value="1"/>
</dbReference>
<dbReference type="InParanoid" id="A0A1Y2G306"/>
<sequence length="243" mass="27329">MDAFVDKECVVCGAATTKTCSACKKLFFCSSEHQKLRWPIHKHLCGKEGYRPPSLTESEVDWALSHPHPQYGEILRQIFDERKSKLGDPTTSDYELATASSFFSCMTRLTCHATNFPGYNEGPQAPVLCAFAWITAIEIRFYKLTTGDPKKVLNDPLLSSTLCHLLYAATLVLRVSFRLAGSIAETRAELDQARRKLQRLTERFEHLKPSFEANYDAVKRFIGSLSAYLDKQQPLLGEACPVS</sequence>
<dbReference type="Pfam" id="PF01753">
    <property type="entry name" value="zf-MYND"/>
    <property type="match status" value="1"/>
</dbReference>
<keyword evidence="3" id="KW-0862">Zinc</keyword>
<reference evidence="6 7" key="1">
    <citation type="submission" date="2016-07" db="EMBL/GenBank/DDBJ databases">
        <title>Pervasive Adenine N6-methylation of Active Genes in Fungi.</title>
        <authorList>
            <consortium name="DOE Joint Genome Institute"/>
            <person name="Mondo S.J."/>
            <person name="Dannebaum R.O."/>
            <person name="Kuo R.C."/>
            <person name="Labutti K."/>
            <person name="Haridas S."/>
            <person name="Kuo A."/>
            <person name="Salamov A."/>
            <person name="Ahrendt S.R."/>
            <person name="Lipzen A."/>
            <person name="Sullivan W."/>
            <person name="Andreopoulos W.B."/>
            <person name="Clum A."/>
            <person name="Lindquist E."/>
            <person name="Daum C."/>
            <person name="Ramamoorthy G.K."/>
            <person name="Gryganskyi A."/>
            <person name="Culley D."/>
            <person name="Magnuson J.K."/>
            <person name="James T.Y."/>
            <person name="O'Malley M.A."/>
            <person name="Stajich J.E."/>
            <person name="Spatafora J.W."/>
            <person name="Visel A."/>
            <person name="Grigoriev I.V."/>
        </authorList>
    </citation>
    <scope>NUCLEOTIDE SEQUENCE [LARGE SCALE GENOMIC DNA]</scope>
    <source>
        <strain evidence="6 7">62-1032</strain>
    </source>
</reference>
<evidence type="ECO:0000256" key="1">
    <source>
        <dbReference type="ARBA" id="ARBA00022723"/>
    </source>
</evidence>
<evidence type="ECO:0000313" key="6">
    <source>
        <dbReference type="EMBL" id="ORY91769.1"/>
    </source>
</evidence>
<keyword evidence="7" id="KW-1185">Reference proteome</keyword>
<accession>A0A1Y2G306</accession>